<dbReference type="OrthoDB" id="9804139at2"/>
<protein>
    <submittedName>
        <fullName evidence="2">Uncharacterized protein</fullName>
    </submittedName>
</protein>
<sequence length="59" mass="6555">MPQLIIAALAGVAAAAAYRMYQTESERVSRTIRDAEDDTETPQGTLVRDPETGEYRLKQ</sequence>
<feature type="compositionally biased region" description="Basic and acidic residues" evidence="1">
    <location>
        <begin position="48"/>
        <end position="59"/>
    </location>
</feature>
<name>A0A231UUS0_9HYPH</name>
<keyword evidence="3" id="KW-1185">Reference proteome</keyword>
<reference evidence="3" key="1">
    <citation type="journal article" date="2017" name="Int. J. Syst. Evol. Microbiol.">
        <title>Notoacmeibacter marinus gen. nov., sp. nov., isolated from the gut of a limpet and proposal of Notoacmeibacteraceae fam. nov. in the order Rhizobiales of the class Alphaproteobacteria.</title>
        <authorList>
            <person name="Huang Z."/>
            <person name="Guo F."/>
            <person name="Lai Q."/>
        </authorList>
    </citation>
    <scope>NUCLEOTIDE SEQUENCE [LARGE SCALE GENOMIC DNA]</scope>
    <source>
        <strain evidence="3">XMTR2A4</strain>
    </source>
</reference>
<evidence type="ECO:0000313" key="3">
    <source>
        <dbReference type="Proteomes" id="UP000215405"/>
    </source>
</evidence>
<feature type="region of interest" description="Disordered" evidence="1">
    <location>
        <begin position="25"/>
        <end position="59"/>
    </location>
</feature>
<dbReference type="Proteomes" id="UP000215405">
    <property type="component" value="Unassembled WGS sequence"/>
</dbReference>
<evidence type="ECO:0000313" key="2">
    <source>
        <dbReference type="EMBL" id="OXS99570.1"/>
    </source>
</evidence>
<proteinExistence type="predicted"/>
<evidence type="ECO:0000256" key="1">
    <source>
        <dbReference type="SAM" id="MobiDB-lite"/>
    </source>
</evidence>
<comment type="caution">
    <text evidence="2">The sequence shown here is derived from an EMBL/GenBank/DDBJ whole genome shotgun (WGS) entry which is preliminary data.</text>
</comment>
<gene>
    <name evidence="2" type="ORF">B7H23_15690</name>
</gene>
<accession>A0A231UUS0</accession>
<feature type="compositionally biased region" description="Basic and acidic residues" evidence="1">
    <location>
        <begin position="25"/>
        <end position="34"/>
    </location>
</feature>
<organism evidence="2 3">
    <name type="scientific">Notoacmeibacter marinus</name>
    <dbReference type="NCBI Taxonomy" id="1876515"/>
    <lineage>
        <taxon>Bacteria</taxon>
        <taxon>Pseudomonadati</taxon>
        <taxon>Pseudomonadota</taxon>
        <taxon>Alphaproteobacteria</taxon>
        <taxon>Hyphomicrobiales</taxon>
        <taxon>Notoacmeibacteraceae</taxon>
        <taxon>Notoacmeibacter</taxon>
    </lineage>
</organism>
<dbReference type="RefSeq" id="WP_094078347.1">
    <property type="nucleotide sequence ID" value="NZ_NBYO01000003.1"/>
</dbReference>
<dbReference type="EMBL" id="NBYO01000003">
    <property type="protein sequence ID" value="OXS99570.1"/>
    <property type="molecule type" value="Genomic_DNA"/>
</dbReference>
<dbReference type="AlphaFoldDB" id="A0A231UUS0"/>